<sequence>MKGGLTGGCNCGAVDESHKLELAAHFWVRSKQQWLQLPEEIAQMETQPEDAAGWIEFLGGPI</sequence>
<dbReference type="Proteomes" id="UP000471435">
    <property type="component" value="Unassembled WGS sequence"/>
</dbReference>
<name>A0A6I4V336_9SPHN</name>
<protein>
    <submittedName>
        <fullName evidence="1">Uncharacterized protein</fullName>
    </submittedName>
</protein>
<reference evidence="1 2" key="1">
    <citation type="submission" date="2019-12" db="EMBL/GenBank/DDBJ databases">
        <title>Genomic-based taxomic classification of the family Erythrobacteraceae.</title>
        <authorList>
            <person name="Xu L."/>
        </authorList>
    </citation>
    <scope>NUCLEOTIDE SEQUENCE [LARGE SCALE GENOMIC DNA]</scope>
    <source>
        <strain evidence="1 2">SW-109</strain>
    </source>
</reference>
<proteinExistence type="predicted"/>
<evidence type="ECO:0000313" key="2">
    <source>
        <dbReference type="Proteomes" id="UP000471435"/>
    </source>
</evidence>
<dbReference type="EMBL" id="WTYP01000001">
    <property type="protein sequence ID" value="MXP46392.1"/>
    <property type="molecule type" value="Genomic_DNA"/>
</dbReference>
<keyword evidence="2" id="KW-1185">Reference proteome</keyword>
<dbReference type="RefSeq" id="WP_160729629.1">
    <property type="nucleotide sequence ID" value="NZ_WTYP01000001.1"/>
</dbReference>
<organism evidence="1 2">
    <name type="scientific">Pontixanthobacter luteolus</name>
    <dbReference type="NCBI Taxonomy" id="295089"/>
    <lineage>
        <taxon>Bacteria</taxon>
        <taxon>Pseudomonadati</taxon>
        <taxon>Pseudomonadota</taxon>
        <taxon>Alphaproteobacteria</taxon>
        <taxon>Sphingomonadales</taxon>
        <taxon>Erythrobacteraceae</taxon>
        <taxon>Pontixanthobacter</taxon>
    </lineage>
</organism>
<evidence type="ECO:0000313" key="1">
    <source>
        <dbReference type="EMBL" id="MXP46392.1"/>
    </source>
</evidence>
<comment type="caution">
    <text evidence="1">The sequence shown here is derived from an EMBL/GenBank/DDBJ whole genome shotgun (WGS) entry which is preliminary data.</text>
</comment>
<gene>
    <name evidence="1" type="ORF">GRI43_03160</name>
</gene>
<dbReference type="AlphaFoldDB" id="A0A6I4V336"/>
<accession>A0A6I4V336</accession>
<dbReference type="OrthoDB" id="7186766at2"/>